<gene>
    <name evidence="1" type="ORF">GCM10010913_05530</name>
</gene>
<dbReference type="Proteomes" id="UP000608420">
    <property type="component" value="Unassembled WGS sequence"/>
</dbReference>
<accession>A0ABQ1VPH7</accession>
<dbReference type="RefSeq" id="WP_120462524.1">
    <property type="nucleotide sequence ID" value="NZ_BMIW01000003.1"/>
</dbReference>
<proteinExistence type="predicted"/>
<dbReference type="Pfam" id="PF23140">
    <property type="entry name" value="Gp80"/>
    <property type="match status" value="1"/>
</dbReference>
<sequence>MNMSNYLSTALLNQVFRNSAYTRPSKVYLALYTSNPTAADTGQEVSGGGYVRKEVTFGAPTSENYTIFHPTTGQQVSISKRTIKNNIDVVMPTASANWGQITHIGIRDAATGGNLLYFGALDTPRSILTNDIFKMLTGQIVLTLE</sequence>
<protein>
    <submittedName>
        <fullName evidence="1">Uncharacterized protein</fullName>
    </submittedName>
</protein>
<keyword evidence="2" id="KW-1185">Reference proteome</keyword>
<reference evidence="2" key="1">
    <citation type="journal article" date="2019" name="Int. J. Syst. Evol. Microbiol.">
        <title>The Global Catalogue of Microorganisms (GCM) 10K type strain sequencing project: providing services to taxonomists for standard genome sequencing and annotation.</title>
        <authorList>
            <consortium name="The Broad Institute Genomics Platform"/>
            <consortium name="The Broad Institute Genome Sequencing Center for Infectious Disease"/>
            <person name="Wu L."/>
            <person name="Ma J."/>
        </authorList>
    </citation>
    <scope>NUCLEOTIDE SEQUENCE [LARGE SCALE GENOMIC DNA]</scope>
    <source>
        <strain evidence="2">CGMCC 1.15420</strain>
    </source>
</reference>
<comment type="caution">
    <text evidence="1">The sequence shown here is derived from an EMBL/GenBank/DDBJ whole genome shotgun (WGS) entry which is preliminary data.</text>
</comment>
<dbReference type="EMBL" id="BMIW01000003">
    <property type="protein sequence ID" value="GGF86948.1"/>
    <property type="molecule type" value="Genomic_DNA"/>
</dbReference>
<evidence type="ECO:0000313" key="1">
    <source>
        <dbReference type="EMBL" id="GGF86948.1"/>
    </source>
</evidence>
<name>A0ABQ1VPH7_9BACL</name>
<organism evidence="1 2">
    <name type="scientific">Paenibacillus aceti</name>
    <dbReference type="NCBI Taxonomy" id="1820010"/>
    <lineage>
        <taxon>Bacteria</taxon>
        <taxon>Bacillati</taxon>
        <taxon>Bacillota</taxon>
        <taxon>Bacilli</taxon>
        <taxon>Bacillales</taxon>
        <taxon>Paenibacillaceae</taxon>
        <taxon>Paenibacillus</taxon>
    </lineage>
</organism>
<evidence type="ECO:0000313" key="2">
    <source>
        <dbReference type="Proteomes" id="UP000608420"/>
    </source>
</evidence>
<dbReference type="InterPro" id="IPR056908">
    <property type="entry name" value="Gp80-like"/>
</dbReference>